<evidence type="ECO:0000313" key="7">
    <source>
        <dbReference type="EMBL" id="RSU14935.1"/>
    </source>
</evidence>
<feature type="compositionally biased region" description="Basic and acidic residues" evidence="3">
    <location>
        <begin position="215"/>
        <end position="241"/>
    </location>
</feature>
<name>A0A430B3L6_9ENTE</name>
<dbReference type="InterPro" id="IPR036908">
    <property type="entry name" value="RlpA-like_sf"/>
</dbReference>
<feature type="coiled-coil region" evidence="2">
    <location>
        <begin position="59"/>
        <end position="93"/>
    </location>
</feature>
<feature type="compositionally biased region" description="Polar residues" evidence="3">
    <location>
        <begin position="169"/>
        <end position="180"/>
    </location>
</feature>
<evidence type="ECO:0000313" key="8">
    <source>
        <dbReference type="Proteomes" id="UP000288028"/>
    </source>
</evidence>
<protein>
    <submittedName>
        <fullName evidence="7">Uncharacterized protein</fullName>
    </submittedName>
</protein>
<dbReference type="Gene3D" id="6.10.250.3150">
    <property type="match status" value="1"/>
</dbReference>
<dbReference type="Proteomes" id="UP000288028">
    <property type="component" value="Unassembled WGS sequence"/>
</dbReference>
<feature type="region of interest" description="Disordered" evidence="3">
    <location>
        <begin position="215"/>
        <end position="277"/>
    </location>
</feature>
<evidence type="ECO:0000256" key="3">
    <source>
        <dbReference type="SAM" id="MobiDB-lite"/>
    </source>
</evidence>
<comment type="caution">
    <text evidence="7">The sequence shown here is derived from an EMBL/GenBank/DDBJ whole genome shotgun (WGS) entry which is preliminary data.</text>
</comment>
<reference evidence="7 8" key="1">
    <citation type="submission" date="2017-05" db="EMBL/GenBank/DDBJ databases">
        <title>Vagococcus spp. assemblies.</title>
        <authorList>
            <person name="Gulvik C.A."/>
        </authorList>
    </citation>
    <scope>NUCLEOTIDE SEQUENCE [LARGE SCALE GENOMIC DNA]</scope>
    <source>
        <strain evidence="7 8">SS1714</strain>
    </source>
</reference>
<dbReference type="PANTHER" id="PTHR39160:SF4">
    <property type="entry name" value="RESUSCITATION-PROMOTING FACTOR RPFB"/>
    <property type="match status" value="1"/>
</dbReference>
<feature type="chain" id="PRO_5039071569" evidence="4">
    <location>
        <begin position="19"/>
        <end position="368"/>
    </location>
</feature>
<dbReference type="GO" id="GO:0019867">
    <property type="term" value="C:outer membrane"/>
    <property type="evidence" value="ECO:0007669"/>
    <property type="project" value="InterPro"/>
</dbReference>
<feature type="domain" description="Peptidoglycan hydrolase PcsB coiled-coil" evidence="6">
    <location>
        <begin position="80"/>
        <end position="153"/>
    </location>
</feature>
<dbReference type="RefSeq" id="WP_126793650.1">
    <property type="nucleotide sequence ID" value="NZ_CP060720.1"/>
</dbReference>
<evidence type="ECO:0000256" key="1">
    <source>
        <dbReference type="ARBA" id="ARBA00022729"/>
    </source>
</evidence>
<dbReference type="CDD" id="cd22786">
    <property type="entry name" value="DPBB_YuiC-like"/>
    <property type="match status" value="1"/>
</dbReference>
<dbReference type="SUPFAM" id="SSF50685">
    <property type="entry name" value="Barwin-like endoglucanases"/>
    <property type="match status" value="1"/>
</dbReference>
<dbReference type="GeneID" id="95582193"/>
<evidence type="ECO:0000256" key="4">
    <source>
        <dbReference type="SAM" id="SignalP"/>
    </source>
</evidence>
<dbReference type="AlphaFoldDB" id="A0A430B3L6"/>
<dbReference type="InterPro" id="IPR057309">
    <property type="entry name" value="PcsB_CC"/>
</dbReference>
<dbReference type="InterPro" id="IPR010611">
    <property type="entry name" value="3D_dom"/>
</dbReference>
<gene>
    <name evidence="7" type="ORF">CBF28_07650</name>
</gene>
<keyword evidence="1 4" id="KW-0732">Signal</keyword>
<evidence type="ECO:0000259" key="6">
    <source>
        <dbReference type="Pfam" id="PF24568"/>
    </source>
</evidence>
<dbReference type="Pfam" id="PF06725">
    <property type="entry name" value="3D"/>
    <property type="match status" value="1"/>
</dbReference>
<evidence type="ECO:0000259" key="5">
    <source>
        <dbReference type="Pfam" id="PF06725"/>
    </source>
</evidence>
<sequence length="368" mass="39873">MKVKGLSLMLLSSIVAVAATPVVSLAADSKEESVKKESIEISSKIDKALDSVNTKYQEVESLKSEVAETEGTIKETQNKIQETEKSIAKRTELMGDRMKSMQENSSSMNLMDALLTADNMSDFFNRAYAVTVLQGAEKSKVDSLANDKDKLDELKVSLEDSKSSLSEKQTAMETEASSLEKNVASLKEELSDNQAVLEKLSKDRIAKEAQAKKAAVEEANRKELDAKIQEKESKKADETKNEAPITSTSKVSQPVKEEVVEEEQPTPAPTETSSGSQVLQMEATGYSYTQPGLSNFTATGIDLRENSRVIAVDPSVIPLGSVVEVSGYGYAVAGDTGGAIIGNRIDLHFNTVAECTQWGRRSVTVTVK</sequence>
<dbReference type="InterPro" id="IPR051933">
    <property type="entry name" value="Resuscitation_pf_RpfB"/>
</dbReference>
<dbReference type="GO" id="GO:0004553">
    <property type="term" value="F:hydrolase activity, hydrolyzing O-glycosyl compounds"/>
    <property type="evidence" value="ECO:0007669"/>
    <property type="project" value="InterPro"/>
</dbReference>
<feature type="region of interest" description="Disordered" evidence="3">
    <location>
        <begin position="159"/>
        <end position="180"/>
    </location>
</feature>
<accession>A0A430B3L6</accession>
<proteinExistence type="predicted"/>
<dbReference type="Pfam" id="PF24568">
    <property type="entry name" value="CC_PcsB"/>
    <property type="match status" value="1"/>
</dbReference>
<feature type="signal peptide" evidence="4">
    <location>
        <begin position="1"/>
        <end position="18"/>
    </location>
</feature>
<dbReference type="OrthoDB" id="9798935at2"/>
<evidence type="ECO:0000256" key="2">
    <source>
        <dbReference type="SAM" id="Coils"/>
    </source>
</evidence>
<keyword evidence="2" id="KW-0175">Coiled coil</keyword>
<feature type="domain" description="3D" evidence="5">
    <location>
        <begin position="308"/>
        <end position="367"/>
    </location>
</feature>
<dbReference type="PANTHER" id="PTHR39160">
    <property type="entry name" value="CELL WALL-BINDING PROTEIN YOCH"/>
    <property type="match status" value="1"/>
</dbReference>
<organism evidence="7 8">
    <name type="scientific">Vagococcus carniphilus</name>
    <dbReference type="NCBI Taxonomy" id="218144"/>
    <lineage>
        <taxon>Bacteria</taxon>
        <taxon>Bacillati</taxon>
        <taxon>Bacillota</taxon>
        <taxon>Bacilli</taxon>
        <taxon>Lactobacillales</taxon>
        <taxon>Enterococcaceae</taxon>
        <taxon>Vagococcus</taxon>
    </lineage>
</organism>
<dbReference type="GO" id="GO:0009254">
    <property type="term" value="P:peptidoglycan turnover"/>
    <property type="evidence" value="ECO:0007669"/>
    <property type="project" value="InterPro"/>
</dbReference>
<dbReference type="EMBL" id="NGKB01000006">
    <property type="protein sequence ID" value="RSU14935.1"/>
    <property type="molecule type" value="Genomic_DNA"/>
</dbReference>
<keyword evidence="8" id="KW-1185">Reference proteome</keyword>